<comment type="caution">
    <text evidence="1">The sequence shown here is derived from an EMBL/GenBank/DDBJ whole genome shotgun (WGS) entry which is preliminary data.</text>
</comment>
<dbReference type="RefSeq" id="WP_183478353.1">
    <property type="nucleotide sequence ID" value="NZ_JACIFO010000015.1"/>
</dbReference>
<evidence type="ECO:0000313" key="2">
    <source>
        <dbReference type="Proteomes" id="UP000553034"/>
    </source>
</evidence>
<dbReference type="InterPro" id="IPR003795">
    <property type="entry name" value="DUF192"/>
</dbReference>
<evidence type="ECO:0008006" key="3">
    <source>
        <dbReference type="Google" id="ProtNLM"/>
    </source>
</evidence>
<keyword evidence="2" id="KW-1185">Reference proteome</keyword>
<name>A0A840ENR6_9FLAO</name>
<dbReference type="AlphaFoldDB" id="A0A840ENR6"/>
<reference evidence="1 2" key="1">
    <citation type="submission" date="2020-08" db="EMBL/GenBank/DDBJ databases">
        <title>Genomic Encyclopedia of Type Strains, Phase IV (KMG-IV): sequencing the most valuable type-strain genomes for metagenomic binning, comparative biology and taxonomic classification.</title>
        <authorList>
            <person name="Goeker M."/>
        </authorList>
    </citation>
    <scope>NUCLEOTIDE SEQUENCE [LARGE SCALE GENOMIC DNA]</scope>
    <source>
        <strain evidence="1 2">DSM 29568</strain>
    </source>
</reference>
<dbReference type="Proteomes" id="UP000553034">
    <property type="component" value="Unassembled WGS sequence"/>
</dbReference>
<gene>
    <name evidence="1" type="ORF">GGR32_002331</name>
</gene>
<dbReference type="PANTHER" id="PTHR37953">
    <property type="entry name" value="UPF0127 PROTEIN MJ1496"/>
    <property type="match status" value="1"/>
</dbReference>
<dbReference type="InterPro" id="IPR038695">
    <property type="entry name" value="Saro_0823-like_sf"/>
</dbReference>
<dbReference type="PANTHER" id="PTHR37953:SF1">
    <property type="entry name" value="UPF0127 PROTEIN MJ1496"/>
    <property type="match status" value="1"/>
</dbReference>
<dbReference type="EMBL" id="JACIFO010000015">
    <property type="protein sequence ID" value="MBB4120019.1"/>
    <property type="molecule type" value="Genomic_DNA"/>
</dbReference>
<dbReference type="Gene3D" id="2.60.120.1140">
    <property type="entry name" value="Protein of unknown function DUF192"/>
    <property type="match status" value="1"/>
</dbReference>
<protein>
    <recommendedName>
        <fullName evidence="3">DUF192 domain-containing protein</fullName>
    </recommendedName>
</protein>
<organism evidence="1 2">
    <name type="scientific">Mesonia hippocampi</name>
    <dbReference type="NCBI Taxonomy" id="1628250"/>
    <lineage>
        <taxon>Bacteria</taxon>
        <taxon>Pseudomonadati</taxon>
        <taxon>Bacteroidota</taxon>
        <taxon>Flavobacteriia</taxon>
        <taxon>Flavobacteriales</taxon>
        <taxon>Flavobacteriaceae</taxon>
        <taxon>Mesonia</taxon>
    </lineage>
</organism>
<accession>A0A840ENR6</accession>
<evidence type="ECO:0000313" key="1">
    <source>
        <dbReference type="EMBL" id="MBB4120019.1"/>
    </source>
</evidence>
<dbReference type="PROSITE" id="PS51257">
    <property type="entry name" value="PROKAR_LIPOPROTEIN"/>
    <property type="match status" value="1"/>
</dbReference>
<dbReference type="Pfam" id="PF02643">
    <property type="entry name" value="DUF192"/>
    <property type="match status" value="1"/>
</dbReference>
<sequence length="165" mass="18870">MKTQHLIKFSLIGLLGILIISCKEEAKQQRIETPEVSFTKEGELHFTKATGDTIATIEIEFAKTDYEQQTGLMYRKSMKANRGMLFVYTNEQPRPYFYMKDTYINLDLIYINAKGELVDFNENAQAFDETTLSSNKPAQYVLEVNAGMVKKWGLNLGDKASFTEL</sequence>
<proteinExistence type="predicted"/>